<keyword evidence="2" id="KW-1003">Cell membrane</keyword>
<protein>
    <recommendedName>
        <fullName evidence="8">RDD domain-containing protein</fullName>
    </recommendedName>
</protein>
<dbReference type="PANTHER" id="PTHR36115">
    <property type="entry name" value="PROLINE-RICH ANTIGEN HOMOLOG-RELATED"/>
    <property type="match status" value="1"/>
</dbReference>
<dbReference type="PANTHER" id="PTHR36115:SF4">
    <property type="entry name" value="MEMBRANE PROTEIN"/>
    <property type="match status" value="1"/>
</dbReference>
<feature type="transmembrane region" description="Helical" evidence="7">
    <location>
        <begin position="85"/>
        <end position="105"/>
    </location>
</feature>
<evidence type="ECO:0000256" key="4">
    <source>
        <dbReference type="ARBA" id="ARBA00022989"/>
    </source>
</evidence>
<gene>
    <name evidence="9" type="ORF">GCM10010439_12490</name>
</gene>
<keyword evidence="3 7" id="KW-0812">Transmembrane</keyword>
<dbReference type="RefSeq" id="WP_344449222.1">
    <property type="nucleotide sequence ID" value="NZ_BAAATZ010000005.1"/>
</dbReference>
<proteinExistence type="predicted"/>
<evidence type="ECO:0000259" key="8">
    <source>
        <dbReference type="Pfam" id="PF06271"/>
    </source>
</evidence>
<dbReference type="InterPro" id="IPR051791">
    <property type="entry name" value="Pra-immunoreactive"/>
</dbReference>
<evidence type="ECO:0000256" key="3">
    <source>
        <dbReference type="ARBA" id="ARBA00022692"/>
    </source>
</evidence>
<feature type="domain" description="RDD" evidence="8">
    <location>
        <begin position="74"/>
        <end position="219"/>
    </location>
</feature>
<feature type="transmembrane region" description="Helical" evidence="7">
    <location>
        <begin position="117"/>
        <end position="136"/>
    </location>
</feature>
<evidence type="ECO:0000313" key="9">
    <source>
        <dbReference type="EMBL" id="GAA2721690.1"/>
    </source>
</evidence>
<keyword evidence="10" id="KW-1185">Reference proteome</keyword>
<dbReference type="EMBL" id="BAAATZ010000005">
    <property type="protein sequence ID" value="GAA2721690.1"/>
    <property type="molecule type" value="Genomic_DNA"/>
</dbReference>
<reference evidence="9 10" key="1">
    <citation type="journal article" date="2019" name="Int. J. Syst. Evol. Microbiol.">
        <title>The Global Catalogue of Microorganisms (GCM) 10K type strain sequencing project: providing services to taxonomists for standard genome sequencing and annotation.</title>
        <authorList>
            <consortium name="The Broad Institute Genomics Platform"/>
            <consortium name="The Broad Institute Genome Sequencing Center for Infectious Disease"/>
            <person name="Wu L."/>
            <person name="Ma J."/>
        </authorList>
    </citation>
    <scope>NUCLEOTIDE SEQUENCE [LARGE SCALE GENOMIC DNA]</scope>
    <source>
        <strain evidence="9 10">JCM 8201</strain>
    </source>
</reference>
<keyword evidence="5 7" id="KW-0472">Membrane</keyword>
<evidence type="ECO:0000256" key="2">
    <source>
        <dbReference type="ARBA" id="ARBA00022475"/>
    </source>
</evidence>
<comment type="subcellular location">
    <subcellularLocation>
        <location evidence="1">Cell membrane</location>
        <topology evidence="1">Multi-pass membrane protein</topology>
    </subcellularLocation>
</comment>
<evidence type="ECO:0000313" key="10">
    <source>
        <dbReference type="Proteomes" id="UP001501842"/>
    </source>
</evidence>
<sequence length="228" mass="24938">MTIPPGWQGEPSWQNPQSPPPPGSHGQYGQPGQYGGYLPQGYHPTYDPDGPHDRYYYAEPPWGPPDAPPGCFAVAHLGKRLLARVVDVLIVIATAVALIVPIVVAARDRDPEMETSVGSSAVAVAFLIVFGGYFLYDGVQNALWSRTLGKRLMRLRVASADAPHLPLSKGIAFGRAALYPMGFTLLGMLPMIGLISTLNSFSPLWDRPRRQAWHDKMAKTVVLNDRRP</sequence>
<dbReference type="Pfam" id="PF06271">
    <property type="entry name" value="RDD"/>
    <property type="match status" value="1"/>
</dbReference>
<feature type="region of interest" description="Disordered" evidence="6">
    <location>
        <begin position="1"/>
        <end position="31"/>
    </location>
</feature>
<keyword evidence="4 7" id="KW-1133">Transmembrane helix</keyword>
<evidence type="ECO:0000256" key="5">
    <source>
        <dbReference type="ARBA" id="ARBA00023136"/>
    </source>
</evidence>
<comment type="caution">
    <text evidence="9">The sequence shown here is derived from an EMBL/GenBank/DDBJ whole genome shotgun (WGS) entry which is preliminary data.</text>
</comment>
<evidence type="ECO:0000256" key="1">
    <source>
        <dbReference type="ARBA" id="ARBA00004651"/>
    </source>
</evidence>
<accession>A0ABN3TZL9</accession>
<name>A0ABN3TZL9_9ACTN</name>
<evidence type="ECO:0000256" key="7">
    <source>
        <dbReference type="SAM" id="Phobius"/>
    </source>
</evidence>
<dbReference type="Proteomes" id="UP001501842">
    <property type="component" value="Unassembled WGS sequence"/>
</dbReference>
<dbReference type="InterPro" id="IPR010432">
    <property type="entry name" value="RDD"/>
</dbReference>
<organism evidence="9 10">
    <name type="scientific">Actinocorallia aurantiaca</name>
    <dbReference type="NCBI Taxonomy" id="46204"/>
    <lineage>
        <taxon>Bacteria</taxon>
        <taxon>Bacillati</taxon>
        <taxon>Actinomycetota</taxon>
        <taxon>Actinomycetes</taxon>
        <taxon>Streptosporangiales</taxon>
        <taxon>Thermomonosporaceae</taxon>
        <taxon>Actinocorallia</taxon>
    </lineage>
</organism>
<feature type="transmembrane region" description="Helical" evidence="7">
    <location>
        <begin position="177"/>
        <end position="198"/>
    </location>
</feature>
<evidence type="ECO:0000256" key="6">
    <source>
        <dbReference type="SAM" id="MobiDB-lite"/>
    </source>
</evidence>